<dbReference type="InterPro" id="IPR011075">
    <property type="entry name" value="TetR_C"/>
</dbReference>
<dbReference type="SUPFAM" id="SSF48498">
    <property type="entry name" value="Tetracyclin repressor-like, C-terminal domain"/>
    <property type="match status" value="1"/>
</dbReference>
<feature type="compositionally biased region" description="Low complexity" evidence="5">
    <location>
        <begin position="212"/>
        <end position="222"/>
    </location>
</feature>
<comment type="caution">
    <text evidence="7">The sequence shown here is derived from an EMBL/GenBank/DDBJ whole genome shotgun (WGS) entry which is preliminary data.</text>
</comment>
<dbReference type="Gene3D" id="1.10.10.60">
    <property type="entry name" value="Homeodomain-like"/>
    <property type="match status" value="1"/>
</dbReference>
<dbReference type="Gene3D" id="1.10.357.10">
    <property type="entry name" value="Tetracycline Repressor, domain 2"/>
    <property type="match status" value="1"/>
</dbReference>
<feature type="DNA-binding region" description="H-T-H motif" evidence="4">
    <location>
        <begin position="34"/>
        <end position="53"/>
    </location>
</feature>
<keyword evidence="3" id="KW-0804">Transcription</keyword>
<dbReference type="Proteomes" id="UP001597365">
    <property type="component" value="Unassembled WGS sequence"/>
</dbReference>
<evidence type="ECO:0000256" key="4">
    <source>
        <dbReference type="PROSITE-ProRule" id="PRU00335"/>
    </source>
</evidence>
<reference evidence="8" key="1">
    <citation type="journal article" date="2019" name="Int. J. Syst. Evol. Microbiol.">
        <title>The Global Catalogue of Microorganisms (GCM) 10K type strain sequencing project: providing services to taxonomists for standard genome sequencing and annotation.</title>
        <authorList>
            <consortium name="The Broad Institute Genomics Platform"/>
            <consortium name="The Broad Institute Genome Sequencing Center for Infectious Disease"/>
            <person name="Wu L."/>
            <person name="Ma J."/>
        </authorList>
    </citation>
    <scope>NUCLEOTIDE SEQUENCE [LARGE SCALE GENOMIC DNA]</scope>
    <source>
        <strain evidence="8">CGMCC 4.7455</strain>
    </source>
</reference>
<evidence type="ECO:0000256" key="5">
    <source>
        <dbReference type="SAM" id="MobiDB-lite"/>
    </source>
</evidence>
<proteinExistence type="predicted"/>
<protein>
    <submittedName>
        <fullName evidence="7">TetR/AcrR family transcriptional regulator</fullName>
    </submittedName>
</protein>
<dbReference type="Pfam" id="PF00440">
    <property type="entry name" value="TetR_N"/>
    <property type="match status" value="1"/>
</dbReference>
<dbReference type="Pfam" id="PF16925">
    <property type="entry name" value="TetR_C_13"/>
    <property type="match status" value="1"/>
</dbReference>
<feature type="domain" description="HTH tetR-type" evidence="6">
    <location>
        <begin position="11"/>
        <end position="71"/>
    </location>
</feature>
<dbReference type="InterPro" id="IPR001647">
    <property type="entry name" value="HTH_TetR"/>
</dbReference>
<dbReference type="InterPro" id="IPR009057">
    <property type="entry name" value="Homeodomain-like_sf"/>
</dbReference>
<dbReference type="PANTHER" id="PTHR47506:SF6">
    <property type="entry name" value="HTH-TYPE TRANSCRIPTIONAL REPRESSOR NEMR"/>
    <property type="match status" value="1"/>
</dbReference>
<evidence type="ECO:0000256" key="2">
    <source>
        <dbReference type="ARBA" id="ARBA00023125"/>
    </source>
</evidence>
<organism evidence="7 8">
    <name type="scientific">Streptomyces desertarenae</name>
    <dbReference type="NCBI Taxonomy" id="2666184"/>
    <lineage>
        <taxon>Bacteria</taxon>
        <taxon>Bacillati</taxon>
        <taxon>Actinomycetota</taxon>
        <taxon>Actinomycetes</taxon>
        <taxon>Kitasatosporales</taxon>
        <taxon>Streptomycetaceae</taxon>
        <taxon>Streptomyces</taxon>
    </lineage>
</organism>
<keyword evidence="8" id="KW-1185">Reference proteome</keyword>
<sequence>MSPRRSAAEARRTRERIVERSVALASLEGLEGLTIGRLAADLGISKSGLLGHFGSKEALQLAALERAAVVFDREVWRPAADAEPGLARLRAVCAAWISYLERGVFPGGCLFVSSTFEYDGRAGPVRDLLRRQFGAWRRRLSADVRAAADRGDLPRGTDAEQVVFELYGILMSLNHTLQLHGDPAAADRARRAVDRLLPPPAPQPPARPSPAPASGGPAAKPA</sequence>
<feature type="compositionally biased region" description="Basic and acidic residues" evidence="5">
    <location>
        <begin position="185"/>
        <end position="194"/>
    </location>
</feature>
<evidence type="ECO:0000259" key="6">
    <source>
        <dbReference type="PROSITE" id="PS50977"/>
    </source>
</evidence>
<keyword evidence="1" id="KW-0805">Transcription regulation</keyword>
<keyword evidence="2 4" id="KW-0238">DNA-binding</keyword>
<evidence type="ECO:0000256" key="3">
    <source>
        <dbReference type="ARBA" id="ARBA00023163"/>
    </source>
</evidence>
<dbReference type="EMBL" id="JBHUFU010000001">
    <property type="protein sequence ID" value="MFD1828247.1"/>
    <property type="molecule type" value="Genomic_DNA"/>
</dbReference>
<accession>A0ABW4PDQ1</accession>
<gene>
    <name evidence="7" type="ORF">ACFSJS_01035</name>
</gene>
<dbReference type="PANTHER" id="PTHR47506">
    <property type="entry name" value="TRANSCRIPTIONAL REGULATORY PROTEIN"/>
    <property type="match status" value="1"/>
</dbReference>
<dbReference type="PROSITE" id="PS50977">
    <property type="entry name" value="HTH_TETR_2"/>
    <property type="match status" value="1"/>
</dbReference>
<name>A0ABW4PDQ1_9ACTN</name>
<dbReference type="SUPFAM" id="SSF46689">
    <property type="entry name" value="Homeodomain-like"/>
    <property type="match status" value="1"/>
</dbReference>
<feature type="compositionally biased region" description="Pro residues" evidence="5">
    <location>
        <begin position="197"/>
        <end position="211"/>
    </location>
</feature>
<dbReference type="RefSeq" id="WP_380895631.1">
    <property type="nucleotide sequence ID" value="NZ_JBHUFU010000001.1"/>
</dbReference>
<feature type="region of interest" description="Disordered" evidence="5">
    <location>
        <begin position="184"/>
        <end position="222"/>
    </location>
</feature>
<evidence type="ECO:0000256" key="1">
    <source>
        <dbReference type="ARBA" id="ARBA00023015"/>
    </source>
</evidence>
<evidence type="ECO:0000313" key="8">
    <source>
        <dbReference type="Proteomes" id="UP001597365"/>
    </source>
</evidence>
<dbReference type="InterPro" id="IPR036271">
    <property type="entry name" value="Tet_transcr_reg_TetR-rel_C_sf"/>
</dbReference>
<evidence type="ECO:0000313" key="7">
    <source>
        <dbReference type="EMBL" id="MFD1828247.1"/>
    </source>
</evidence>